<comment type="caution">
    <text evidence="2">The sequence shown here is derived from an EMBL/GenBank/DDBJ whole genome shotgun (WGS) entry which is preliminary data.</text>
</comment>
<organism evidence="2 3">
    <name type="scientific">Marinobacter shengliensis</name>
    <dbReference type="NCBI Taxonomy" id="1389223"/>
    <lineage>
        <taxon>Bacteria</taxon>
        <taxon>Pseudomonadati</taxon>
        <taxon>Pseudomonadota</taxon>
        <taxon>Gammaproteobacteria</taxon>
        <taxon>Pseudomonadales</taxon>
        <taxon>Marinobacteraceae</taxon>
        <taxon>Marinobacter</taxon>
    </lineage>
</organism>
<gene>
    <name evidence="2" type="ORF">ACE05E_20805</name>
</gene>
<evidence type="ECO:0000313" key="2">
    <source>
        <dbReference type="EMBL" id="MFB2717912.1"/>
    </source>
</evidence>
<feature type="domain" description="KAP NTPase" evidence="1">
    <location>
        <begin position="4"/>
        <end position="233"/>
    </location>
</feature>
<accession>A0ABV4WCV4</accession>
<keyword evidence="3" id="KW-1185">Reference proteome</keyword>
<sequence>MQQLSTSLDSFLSSKEQVAVLKGAWGVGKTHFWDAYIDRKIRQNGLHQIAYSYVSLFGQSSLEGVKAKVFQQARAVQAKDVIEKAFDESFSESTSLMDRVPWIREGLSKAKRRSPWLGWFSKHADSIPYLTKFSGLIGSVEYGLVQDYIVCFDDLERKQDSLSIKEVMGLVDELARRKHCKVILIFNQDSLSCEEEQKAYETYREKVVDIELTMLPAVRENFQLVFDSASVDFRPVLRVAEELGIVNIRVLMKMKSTLNRFDELLSDVHEITRQTFATHVAVLAWGYFDQDPHLDFRGIVERLSGNPWLSYFSKKEDEENPADRRFRTISSNLQLRGFDLDPYISRYLESGLIDEEALKRDLEEISQNQINLEVSSKFSEAWGIYTDSFEDNLDEFKDALIEALGDLSRVSLGDFLSAIDTLEEFGEDVSGYVSDYLKVHQHSLGMVDRTHPMRYERIKNPALRNGIDQIADKAKSFSIDEVAEKIATQHGWNPEDIKYLESLSKDDFKVWMKSSPENLTVKLRGGLLMFRDLQSSNPEDGKRYAAIVQNVETALREVASENEFNRRRVKNIYEVE</sequence>
<proteinExistence type="predicted"/>
<reference evidence="2 3" key="1">
    <citation type="submission" date="2024-09" db="EMBL/GenBank/DDBJ databases">
        <title>Draft genome sequences of 6 high pH adapted Marinobacter shengliensis sp. isolated from Mariana forearc serpentinite mud volcanoes.</title>
        <authorList>
            <person name="Elkassas S."/>
            <person name="Serres M."/>
            <person name="Michael N."/>
            <person name="Amina P."/>
            <person name="Teodora Z."/>
            <person name="Julie H."/>
        </authorList>
    </citation>
    <scope>NUCLEOTIDE SEQUENCE [LARGE SCALE GENOMIC DNA]</scope>
    <source>
        <strain evidence="2 3">EB4</strain>
    </source>
</reference>
<dbReference type="Proteomes" id="UP001576762">
    <property type="component" value="Unassembled WGS sequence"/>
</dbReference>
<protein>
    <submittedName>
        <fullName evidence="2">P-loop NTPase fold protein</fullName>
    </submittedName>
</protein>
<dbReference type="InterPro" id="IPR011646">
    <property type="entry name" value="KAP_P-loop"/>
</dbReference>
<evidence type="ECO:0000259" key="1">
    <source>
        <dbReference type="Pfam" id="PF07693"/>
    </source>
</evidence>
<evidence type="ECO:0000313" key="3">
    <source>
        <dbReference type="Proteomes" id="UP001576762"/>
    </source>
</evidence>
<dbReference type="EMBL" id="JBHFLD010000066">
    <property type="protein sequence ID" value="MFB2717912.1"/>
    <property type="molecule type" value="Genomic_DNA"/>
</dbReference>
<dbReference type="Pfam" id="PF07693">
    <property type="entry name" value="KAP_NTPase"/>
    <property type="match status" value="1"/>
</dbReference>
<dbReference type="RefSeq" id="WP_374816249.1">
    <property type="nucleotide sequence ID" value="NZ_JBHFLD010000066.1"/>
</dbReference>
<name>A0ABV4WCV4_9GAMM</name>